<proteinExistence type="predicted"/>
<reference evidence="1" key="1">
    <citation type="submission" date="2023-04" db="EMBL/GenBank/DDBJ databases">
        <title>A chromosome-level genome assembly of the parasitoid wasp Eretmocerus hayati.</title>
        <authorList>
            <person name="Zhong Y."/>
            <person name="Liu S."/>
            <person name="Liu Y."/>
        </authorList>
    </citation>
    <scope>NUCLEOTIDE SEQUENCE</scope>
    <source>
        <strain evidence="1">ZJU_SS_LIU_2023</strain>
    </source>
</reference>
<accession>A0ACC2NAX7</accession>
<keyword evidence="2" id="KW-1185">Reference proteome</keyword>
<name>A0ACC2NAX7_9HYME</name>
<evidence type="ECO:0000313" key="1">
    <source>
        <dbReference type="EMBL" id="KAJ8668204.1"/>
    </source>
</evidence>
<comment type="caution">
    <text evidence="1">The sequence shown here is derived from an EMBL/GenBank/DDBJ whole genome shotgun (WGS) entry which is preliminary data.</text>
</comment>
<protein>
    <submittedName>
        <fullName evidence="1">Uncharacterized protein</fullName>
    </submittedName>
</protein>
<dbReference type="Proteomes" id="UP001239111">
    <property type="component" value="Chromosome 4"/>
</dbReference>
<organism evidence="1 2">
    <name type="scientific">Eretmocerus hayati</name>
    <dbReference type="NCBI Taxonomy" id="131215"/>
    <lineage>
        <taxon>Eukaryota</taxon>
        <taxon>Metazoa</taxon>
        <taxon>Ecdysozoa</taxon>
        <taxon>Arthropoda</taxon>
        <taxon>Hexapoda</taxon>
        <taxon>Insecta</taxon>
        <taxon>Pterygota</taxon>
        <taxon>Neoptera</taxon>
        <taxon>Endopterygota</taxon>
        <taxon>Hymenoptera</taxon>
        <taxon>Apocrita</taxon>
        <taxon>Proctotrupomorpha</taxon>
        <taxon>Chalcidoidea</taxon>
        <taxon>Aphelinidae</taxon>
        <taxon>Aphelininae</taxon>
        <taxon>Eretmocerus</taxon>
    </lineage>
</organism>
<dbReference type="EMBL" id="CM056744">
    <property type="protein sequence ID" value="KAJ8668204.1"/>
    <property type="molecule type" value="Genomic_DNA"/>
</dbReference>
<sequence length="286" mass="30077">MSFKLTIICALLTTVLARQPPIGVGLRLPSPSWSTGSQSGRIVGGQDADEGEFPHQVSLQYGFGSFLSHLCGGSIINDRWILTAAHCPEAVPGQQIFVKAGKHFIHEDNEAHEQIAKVSKSIVHEKYPGGVAPYDIALLKLESPLKFNKFVKPIALPKKNSQVEGEVILSGWGSVAPSGFGTPNNLQKANLPVVNFESCKEALISVLGQSSPLETSNVCTGPLTGGVSACSGDSGGPLIKVGNDGKSEVIGIVSWGIIPCGSLGAPSVYTGVSSYIDWIEKTISNN</sequence>
<evidence type="ECO:0000313" key="2">
    <source>
        <dbReference type="Proteomes" id="UP001239111"/>
    </source>
</evidence>
<gene>
    <name evidence="1" type="ORF">QAD02_009867</name>
</gene>